<reference evidence="1" key="1">
    <citation type="journal article" date="2019" name="PLoS Negl. Trop. Dis.">
        <title>Revisiting the worldwide diversity of Leptospira species in the environment.</title>
        <authorList>
            <person name="Vincent A.T."/>
            <person name="Schiettekatte O."/>
            <person name="Bourhy P."/>
            <person name="Veyrier F.J."/>
            <person name="Picardeau M."/>
        </authorList>
    </citation>
    <scope>NUCLEOTIDE SEQUENCE [LARGE SCALE GENOMIC DNA]</scope>
    <source>
        <strain evidence="1">201800301</strain>
    </source>
</reference>
<accession>A0A4R9GYQ6</accession>
<protein>
    <submittedName>
        <fullName evidence="1">Uncharacterized protein</fullName>
    </submittedName>
</protein>
<dbReference type="RefSeq" id="WP_135775977.1">
    <property type="nucleotide sequence ID" value="NZ_RQEY01000024.1"/>
</dbReference>
<evidence type="ECO:0000313" key="2">
    <source>
        <dbReference type="Proteomes" id="UP000298097"/>
    </source>
</evidence>
<dbReference type="CDD" id="cd11539">
    <property type="entry name" value="NTP-PPase_u2"/>
    <property type="match status" value="1"/>
</dbReference>
<name>A0A4R9GYQ6_9LEPT</name>
<proteinExistence type="predicted"/>
<dbReference type="EMBL" id="RQEY01000024">
    <property type="protein sequence ID" value="TGK36240.1"/>
    <property type="molecule type" value="Genomic_DNA"/>
</dbReference>
<evidence type="ECO:0000313" key="1">
    <source>
        <dbReference type="EMBL" id="TGK36240.1"/>
    </source>
</evidence>
<organism evidence="1 2">
    <name type="scientific">Leptospira andrefontaineae</name>
    <dbReference type="NCBI Taxonomy" id="2484976"/>
    <lineage>
        <taxon>Bacteria</taxon>
        <taxon>Pseudomonadati</taxon>
        <taxon>Spirochaetota</taxon>
        <taxon>Spirochaetia</taxon>
        <taxon>Leptospirales</taxon>
        <taxon>Leptospiraceae</taxon>
        <taxon>Leptospira</taxon>
    </lineage>
</organism>
<gene>
    <name evidence="1" type="ORF">EHO65_18220</name>
</gene>
<dbReference type="SUPFAM" id="SSF101386">
    <property type="entry name" value="all-alpha NTP pyrophosphatases"/>
    <property type="match status" value="1"/>
</dbReference>
<keyword evidence="2" id="KW-1185">Reference proteome</keyword>
<sequence>MSNFKVPESVILKAREVFSPAGQRVKVCEELAELIQAISKFTIHPCSDNKRKIIEEMADVRNMMDQLQHDLGIHDDEIDIVREEKIRRLEQLHLRLAGPKQVSDFNLFCQAVMDGTITG</sequence>
<dbReference type="Proteomes" id="UP000298097">
    <property type="component" value="Unassembled WGS sequence"/>
</dbReference>
<dbReference type="AlphaFoldDB" id="A0A4R9GYQ6"/>
<comment type="caution">
    <text evidence="1">The sequence shown here is derived from an EMBL/GenBank/DDBJ whole genome shotgun (WGS) entry which is preliminary data.</text>
</comment>